<dbReference type="EMBL" id="JADGIZ020000025">
    <property type="protein sequence ID" value="KAL2915352.1"/>
    <property type="molecule type" value="Genomic_DNA"/>
</dbReference>
<proteinExistence type="predicted"/>
<protein>
    <submittedName>
        <fullName evidence="2">E3 ubiquitin-protein ligase hrd1</fullName>
        <ecNumber evidence="2">2.3.2.27</ecNumber>
    </submittedName>
</protein>
<gene>
    <name evidence="2" type="primary">HRD1_2</name>
    <name evidence="2" type="ORF">HK105_205217</name>
</gene>
<feature type="compositionally biased region" description="Low complexity" evidence="1">
    <location>
        <begin position="24"/>
        <end position="35"/>
    </location>
</feature>
<dbReference type="Proteomes" id="UP001527925">
    <property type="component" value="Unassembled WGS sequence"/>
</dbReference>
<reference evidence="2 3" key="1">
    <citation type="submission" date="2023-09" db="EMBL/GenBank/DDBJ databases">
        <title>Pangenome analysis of Batrachochytrium dendrobatidis and related Chytrids.</title>
        <authorList>
            <person name="Yacoub M.N."/>
            <person name="Stajich J.E."/>
            <person name="James T.Y."/>
        </authorList>
    </citation>
    <scope>NUCLEOTIDE SEQUENCE [LARGE SCALE GENOMIC DNA]</scope>
    <source>
        <strain evidence="2 3">JEL0888</strain>
    </source>
</reference>
<feature type="region of interest" description="Disordered" evidence="1">
    <location>
        <begin position="22"/>
        <end position="72"/>
    </location>
</feature>
<dbReference type="EC" id="2.3.2.27" evidence="2"/>
<evidence type="ECO:0000256" key="1">
    <source>
        <dbReference type="SAM" id="MobiDB-lite"/>
    </source>
</evidence>
<comment type="caution">
    <text evidence="2">The sequence shown here is derived from an EMBL/GenBank/DDBJ whole genome shotgun (WGS) entry which is preliminary data.</text>
</comment>
<dbReference type="GO" id="GO:0061630">
    <property type="term" value="F:ubiquitin protein ligase activity"/>
    <property type="evidence" value="ECO:0007669"/>
    <property type="project" value="UniProtKB-EC"/>
</dbReference>
<keyword evidence="2" id="KW-0808">Transferase</keyword>
<keyword evidence="3" id="KW-1185">Reference proteome</keyword>
<accession>A0ABR4N726</accession>
<sequence>MNAANPPPAGIGAVLQRMLPQFGAAPAAAPPAAQQQPPPPPQQQQQQPQPQQQQPNPDEHRHAHMAAHQQALRQALEQAQLAIQHAERANQHVLQAPLHPPFENPHLHAPPFVPASHAAAMQSGAPPVTTLPPVQQPIILTPLSHMPPGAVISSYAQQPLVLDHLSDEQLRRMEGLARPAIEQRLRALHEIQSQLTGITTQLTQLLQLMPEQPADETRGRP</sequence>
<name>A0ABR4N726_9FUNG</name>
<organism evidence="2 3">
    <name type="scientific">Polyrhizophydium stewartii</name>
    <dbReference type="NCBI Taxonomy" id="2732419"/>
    <lineage>
        <taxon>Eukaryota</taxon>
        <taxon>Fungi</taxon>
        <taxon>Fungi incertae sedis</taxon>
        <taxon>Chytridiomycota</taxon>
        <taxon>Chytridiomycota incertae sedis</taxon>
        <taxon>Chytridiomycetes</taxon>
        <taxon>Rhizophydiales</taxon>
        <taxon>Rhizophydiales incertae sedis</taxon>
        <taxon>Polyrhizophydium</taxon>
    </lineage>
</organism>
<keyword evidence="2" id="KW-0012">Acyltransferase</keyword>
<evidence type="ECO:0000313" key="3">
    <source>
        <dbReference type="Proteomes" id="UP001527925"/>
    </source>
</evidence>
<evidence type="ECO:0000313" key="2">
    <source>
        <dbReference type="EMBL" id="KAL2915352.1"/>
    </source>
</evidence>
<feature type="compositionally biased region" description="Low complexity" evidence="1">
    <location>
        <begin position="43"/>
        <end position="55"/>
    </location>
</feature>